<dbReference type="AlphaFoldDB" id="A0A7L6BIK4"/>
<dbReference type="RefSeq" id="WP_086142005.1">
    <property type="nucleotide sequence ID" value="NZ_CP059275.1"/>
</dbReference>
<organism evidence="2 3">
    <name type="scientific">Limosilactobacillus reuteri</name>
    <name type="common">Lactobacillus reuteri</name>
    <dbReference type="NCBI Taxonomy" id="1598"/>
    <lineage>
        <taxon>Bacteria</taxon>
        <taxon>Bacillati</taxon>
        <taxon>Bacillota</taxon>
        <taxon>Bacilli</taxon>
        <taxon>Lactobacillales</taxon>
        <taxon>Lactobacillaceae</taxon>
        <taxon>Limosilactobacillus</taxon>
    </lineage>
</organism>
<gene>
    <name evidence="2" type="ORF">HHK02_01675</name>
</gene>
<evidence type="ECO:0000313" key="3">
    <source>
        <dbReference type="Proteomes" id="UP000510868"/>
    </source>
</evidence>
<name>A0A7L6BIK4_LIMRT</name>
<dbReference type="Proteomes" id="UP000510868">
    <property type="component" value="Chromosome"/>
</dbReference>
<proteinExistence type="predicted"/>
<keyword evidence="1" id="KW-0812">Transmembrane</keyword>
<sequence length="171" mass="20270">MNKIKVFVINHKIITIVCSLILIFAIAISGYLINQHNKRVKFEKEHPLVNKVYKYYYKEQSYTGDWRIEEGYYIFGNNEYRDKVVDINEDNGGIKYVREILHNKKIYKKEFSGSSCKYVVKNERQLFPAPDSNNHFLIKDGKDWTGNWNSDTLQNEEKSDEIYMVTPVNIK</sequence>
<evidence type="ECO:0000313" key="2">
    <source>
        <dbReference type="EMBL" id="QLQ62061.1"/>
    </source>
</evidence>
<accession>A0A7L6BIK4</accession>
<keyword evidence="1" id="KW-0472">Membrane</keyword>
<feature type="transmembrane region" description="Helical" evidence="1">
    <location>
        <begin position="12"/>
        <end position="33"/>
    </location>
</feature>
<protein>
    <submittedName>
        <fullName evidence="2">Uncharacterized protein</fullName>
    </submittedName>
</protein>
<keyword evidence="1" id="KW-1133">Transmembrane helix</keyword>
<dbReference type="EMBL" id="CP059275">
    <property type="protein sequence ID" value="QLQ62061.1"/>
    <property type="molecule type" value="Genomic_DNA"/>
</dbReference>
<evidence type="ECO:0000256" key="1">
    <source>
        <dbReference type="SAM" id="Phobius"/>
    </source>
</evidence>
<reference evidence="2 3" key="1">
    <citation type="submission" date="2020-07" db="EMBL/GenBank/DDBJ databases">
        <title>Genome sequence of Lactobacillus reuteri CNEI-KCA3 isolated from the faeces of a reared-broiler chicken, South-East Nigeria, reveals presence of CRISPR arrays.</title>
        <authorList>
            <person name="Anukam K.C."/>
            <person name="Ibezim C.N."/>
            <person name="BeecK W.V."/>
            <person name="Allonsius C."/>
            <person name="Broek M.D."/>
            <person name="Tuyaerts I."/>
            <person name="Attama A."/>
            <person name="Esimone C.O."/>
            <person name="Lebeer S."/>
        </authorList>
    </citation>
    <scope>NUCLEOTIDE SEQUENCE [LARGE SCALE GENOMIC DNA]</scope>
    <source>
        <strain evidence="2 3">CNEI-KCA3</strain>
    </source>
</reference>